<protein>
    <recommendedName>
        <fullName evidence="4">Secreted protein with PEP-CTERM sorting signal</fullName>
    </recommendedName>
</protein>
<keyword evidence="3" id="KW-1185">Reference proteome</keyword>
<accession>A0ABY2FA65</accession>
<dbReference type="EMBL" id="SODU01000003">
    <property type="protein sequence ID" value="TDW87278.1"/>
    <property type="molecule type" value="Genomic_DNA"/>
</dbReference>
<keyword evidence="1" id="KW-1133">Transmembrane helix</keyword>
<keyword evidence="1" id="KW-0812">Transmembrane</keyword>
<evidence type="ECO:0000313" key="2">
    <source>
        <dbReference type="EMBL" id="TDW87278.1"/>
    </source>
</evidence>
<sequence>MAEVIRVSMPLAEQLLIIGGALVVGFAVGWWTARR</sequence>
<organism evidence="2 3">
    <name type="scientific">Kribbella pratensis</name>
    <dbReference type="NCBI Taxonomy" id="2512112"/>
    <lineage>
        <taxon>Bacteria</taxon>
        <taxon>Bacillati</taxon>
        <taxon>Actinomycetota</taxon>
        <taxon>Actinomycetes</taxon>
        <taxon>Propionibacteriales</taxon>
        <taxon>Kribbellaceae</taxon>
        <taxon>Kribbella</taxon>
    </lineage>
</organism>
<gene>
    <name evidence="2" type="ORF">EV137_5351</name>
</gene>
<name>A0ABY2FA65_9ACTN</name>
<evidence type="ECO:0008006" key="4">
    <source>
        <dbReference type="Google" id="ProtNLM"/>
    </source>
</evidence>
<proteinExistence type="predicted"/>
<keyword evidence="1" id="KW-0472">Membrane</keyword>
<comment type="caution">
    <text evidence="2">The sequence shown here is derived from an EMBL/GenBank/DDBJ whole genome shotgun (WGS) entry which is preliminary data.</text>
</comment>
<dbReference type="Proteomes" id="UP000295060">
    <property type="component" value="Unassembled WGS sequence"/>
</dbReference>
<evidence type="ECO:0000313" key="3">
    <source>
        <dbReference type="Proteomes" id="UP000295060"/>
    </source>
</evidence>
<evidence type="ECO:0000256" key="1">
    <source>
        <dbReference type="SAM" id="Phobius"/>
    </source>
</evidence>
<reference evidence="2 3" key="1">
    <citation type="submission" date="2019-03" db="EMBL/GenBank/DDBJ databases">
        <title>Genomic Encyclopedia of Type Strains, Phase III (KMG-III): the genomes of soil and plant-associated and newly described type strains.</title>
        <authorList>
            <person name="Whitman W."/>
        </authorList>
    </citation>
    <scope>NUCLEOTIDE SEQUENCE [LARGE SCALE GENOMIC DNA]</scope>
    <source>
        <strain evidence="2 3">VKMAc-2574</strain>
    </source>
</reference>
<feature type="transmembrane region" description="Helical" evidence="1">
    <location>
        <begin position="15"/>
        <end position="33"/>
    </location>
</feature>